<dbReference type="InterPro" id="IPR001668">
    <property type="entry name" value="Mob_Pre"/>
</dbReference>
<evidence type="ECO:0000313" key="3">
    <source>
        <dbReference type="Proteomes" id="UP000225889"/>
    </source>
</evidence>
<dbReference type="GO" id="GO:0003677">
    <property type="term" value="F:DNA binding"/>
    <property type="evidence" value="ECO:0007669"/>
    <property type="project" value="InterPro"/>
</dbReference>
<name>A0A2G3DYC2_9FIRM</name>
<evidence type="ECO:0000256" key="1">
    <source>
        <dbReference type="ARBA" id="ARBA00010657"/>
    </source>
</evidence>
<accession>A0A2G3DYC2</accession>
<dbReference type="EMBL" id="PDYF01000007">
    <property type="protein sequence ID" value="PHU35989.1"/>
    <property type="molecule type" value="Genomic_DNA"/>
</dbReference>
<comment type="caution">
    <text evidence="2">The sequence shown here is derived from an EMBL/GenBank/DDBJ whole genome shotgun (WGS) entry which is preliminary data.</text>
</comment>
<sequence>MNVAKFDIKAIGHVCAHFERTPAPGHYSNKNIDPKRTINNYNLGPKRDCSQVEYIKQSLNNISHLNRDNLTVMASIIVTKPKNIKNEQQEEYFQHTYEYLKARYCRAFDNPEDGVISCYVHLDEKTPHMHFAFLPVIKKKMKSGEIKQRFCSKELINRDDLRTLHQDLEKYINTECKLRCKILTGTTKRHSNGRAYTYKELQRKSNIKRNYNRSYNGG</sequence>
<reference evidence="2 3" key="2">
    <citation type="submission" date="2017-10" db="EMBL/GenBank/DDBJ databases">
        <authorList>
            <person name="Banno H."/>
            <person name="Chua N.-H."/>
        </authorList>
    </citation>
    <scope>NUCLEOTIDE SEQUENCE [LARGE SCALE GENOMIC DNA]</scope>
    <source>
        <strain evidence="2 3">JK626</strain>
    </source>
</reference>
<dbReference type="Proteomes" id="UP000225889">
    <property type="component" value="Unassembled WGS sequence"/>
</dbReference>
<gene>
    <name evidence="2" type="ORF">CSX01_01790</name>
</gene>
<dbReference type="RefSeq" id="WP_099391208.1">
    <property type="nucleotide sequence ID" value="NZ_PDYF01000007.1"/>
</dbReference>
<dbReference type="Pfam" id="PF01076">
    <property type="entry name" value="Mob_Pre"/>
    <property type="match status" value="1"/>
</dbReference>
<evidence type="ECO:0008006" key="4">
    <source>
        <dbReference type="Google" id="ProtNLM"/>
    </source>
</evidence>
<organism evidence="2 3">
    <name type="scientific">Pseudobutyrivibrio ruminis</name>
    <dbReference type="NCBI Taxonomy" id="46206"/>
    <lineage>
        <taxon>Bacteria</taxon>
        <taxon>Bacillati</taxon>
        <taxon>Bacillota</taxon>
        <taxon>Clostridia</taxon>
        <taxon>Lachnospirales</taxon>
        <taxon>Lachnospiraceae</taxon>
        <taxon>Pseudobutyrivibrio</taxon>
    </lineage>
</organism>
<protein>
    <recommendedName>
        <fullName evidence="4">Plasmid recombination enzyme</fullName>
    </recommendedName>
</protein>
<comment type="similarity">
    <text evidence="1">Belongs to the plasmid mobilization pre family.</text>
</comment>
<proteinExistence type="inferred from homology"/>
<dbReference type="GO" id="GO:0006310">
    <property type="term" value="P:DNA recombination"/>
    <property type="evidence" value="ECO:0007669"/>
    <property type="project" value="InterPro"/>
</dbReference>
<dbReference type="CDD" id="cd17242">
    <property type="entry name" value="MobM_relaxase"/>
    <property type="match status" value="1"/>
</dbReference>
<dbReference type="AlphaFoldDB" id="A0A2G3DYC2"/>
<reference evidence="2 3" key="1">
    <citation type="submission" date="2017-10" db="EMBL/GenBank/DDBJ databases">
        <title>Resolving the taxonomy of Roseburia spp., Eubacterium rectale and Agathobacter spp. through phylogenomic analysis.</title>
        <authorList>
            <person name="Sheridan P.O."/>
            <person name="Walker A.W."/>
            <person name="Duncan S.H."/>
            <person name="Scott K.P."/>
            <person name="Toole P.W.O."/>
            <person name="Luis P."/>
            <person name="Flint H.J."/>
        </authorList>
    </citation>
    <scope>NUCLEOTIDE SEQUENCE [LARGE SCALE GENOMIC DNA]</scope>
    <source>
        <strain evidence="2 3">JK626</strain>
    </source>
</reference>
<evidence type="ECO:0000313" key="2">
    <source>
        <dbReference type="EMBL" id="PHU35989.1"/>
    </source>
</evidence>
<dbReference type="Gene3D" id="3.30.930.30">
    <property type="match status" value="1"/>
</dbReference>